<accession>A0ABS8N436</accession>
<evidence type="ECO:0000313" key="2">
    <source>
        <dbReference type="EMBL" id="MCC9294436.1"/>
    </source>
</evidence>
<evidence type="ECO:0000313" key="3">
    <source>
        <dbReference type="Proteomes" id="UP001165422"/>
    </source>
</evidence>
<gene>
    <name evidence="2" type="ORF">LN736_06115</name>
</gene>
<dbReference type="Gene3D" id="3.20.20.190">
    <property type="entry name" value="Phosphatidylinositol (PI) phosphodiesterase"/>
    <property type="match status" value="1"/>
</dbReference>
<organism evidence="2 3">
    <name type="scientific">Clostridium aromativorans</name>
    <dbReference type="NCBI Taxonomy" id="2836848"/>
    <lineage>
        <taxon>Bacteria</taxon>
        <taxon>Bacillati</taxon>
        <taxon>Bacillota</taxon>
        <taxon>Clostridia</taxon>
        <taxon>Eubacteriales</taxon>
        <taxon>Clostridiaceae</taxon>
        <taxon>Clostridium</taxon>
    </lineage>
</organism>
<dbReference type="PROSITE" id="PS51704">
    <property type="entry name" value="GP_PDE"/>
    <property type="match status" value="1"/>
</dbReference>
<dbReference type="InterPro" id="IPR017946">
    <property type="entry name" value="PLC-like_Pdiesterase_TIM-brl"/>
</dbReference>
<dbReference type="PANTHER" id="PTHR46211:SF1">
    <property type="entry name" value="GLYCEROPHOSPHODIESTER PHOSPHODIESTERASE, CYTOPLASMIC"/>
    <property type="match status" value="1"/>
</dbReference>
<name>A0ABS8N436_9CLOT</name>
<dbReference type="CDD" id="cd08563">
    <property type="entry name" value="GDPD_TtGDE_like"/>
    <property type="match status" value="1"/>
</dbReference>
<dbReference type="InterPro" id="IPR030395">
    <property type="entry name" value="GP_PDE_dom"/>
</dbReference>
<comment type="caution">
    <text evidence="2">The sequence shown here is derived from an EMBL/GenBank/DDBJ whole genome shotgun (WGS) entry which is preliminary data.</text>
</comment>
<dbReference type="PANTHER" id="PTHR46211">
    <property type="entry name" value="GLYCEROPHOSPHORYL DIESTER PHOSPHODIESTERASE"/>
    <property type="match status" value="1"/>
</dbReference>
<proteinExistence type="predicted"/>
<evidence type="ECO:0000259" key="1">
    <source>
        <dbReference type="PROSITE" id="PS51704"/>
    </source>
</evidence>
<reference evidence="2" key="1">
    <citation type="submission" date="2021-11" db="EMBL/GenBank/DDBJ databases">
        <authorList>
            <person name="Qingchun L."/>
            <person name="Dong Z."/>
            <person name="Zongwei Q."/>
            <person name="Jia Z."/>
            <person name="Duotao L."/>
        </authorList>
    </citation>
    <scope>NUCLEOTIDE SEQUENCE</scope>
    <source>
        <strain evidence="2">WLY-B-L2</strain>
    </source>
</reference>
<dbReference type="Pfam" id="PF03009">
    <property type="entry name" value="GDPD"/>
    <property type="match status" value="1"/>
</dbReference>
<dbReference type="RefSeq" id="WP_179978199.1">
    <property type="nucleotide sequence ID" value="NZ_JAJJPB010000005.1"/>
</dbReference>
<feature type="domain" description="GP-PDE" evidence="1">
    <location>
        <begin position="4"/>
        <end position="234"/>
    </location>
</feature>
<keyword evidence="3" id="KW-1185">Reference proteome</keyword>
<dbReference type="Proteomes" id="UP001165422">
    <property type="component" value="Unassembled WGS sequence"/>
</dbReference>
<dbReference type="EMBL" id="JAJJPB010000005">
    <property type="protein sequence ID" value="MCC9294436.1"/>
    <property type="molecule type" value="Genomic_DNA"/>
</dbReference>
<dbReference type="SUPFAM" id="SSF51695">
    <property type="entry name" value="PLC-like phosphodiesterases"/>
    <property type="match status" value="1"/>
</dbReference>
<protein>
    <submittedName>
        <fullName evidence="2">Glycerophosphodiester phosphodiesterase</fullName>
    </submittedName>
</protein>
<sequence length="234" mass="26605">MVKTLNIAHRGFSGMYPENTMQAFRKAVETGADGIETDLHITKDGAIVLCHDETIDRTTDGTGFIKDYTCRELMKFNAGHGERIPSLDELLDYMKDKNLLLNLELKNDIVHYKDLEKYTIDKIHQYGLEKNVIISSFNHYSMQKVKEYDSSIKTGLLYGLPIHKPGEYARRIGADALHPLFSLIMDKDIIGDIKENGILINTYTVNKESDMKKLIHLGVDGIITNYPNVLKKLI</sequence>